<gene>
    <name evidence="3" type="ORF">DWY14_10685</name>
</gene>
<feature type="domain" description="FAS1" evidence="2">
    <location>
        <begin position="41"/>
        <end position="160"/>
    </location>
</feature>
<dbReference type="AlphaFoldDB" id="A0A412H4H0"/>
<name>A0A412H4H0_9BACT</name>
<evidence type="ECO:0000313" key="4">
    <source>
        <dbReference type="Proteomes" id="UP000285750"/>
    </source>
</evidence>
<evidence type="ECO:0000259" key="2">
    <source>
        <dbReference type="PROSITE" id="PS50213"/>
    </source>
</evidence>
<dbReference type="InterPro" id="IPR011990">
    <property type="entry name" value="TPR-like_helical_dom_sf"/>
</dbReference>
<keyword evidence="1" id="KW-0732">Signal</keyword>
<sequence length="610" mass="68519">MFYLVKTMRKFYFYLIGMLLTFVACSEETEITPPSKGEEEVKEIVSVLEENDEISDFVEVLKNVNVADLEEDELTVFAVRNSSAAASRSTVLDSASIKRHIAKGRYGKVDLTDGKVLESISGESLYVTRAGEDIYINGVVIEGEAIQAGNSYVYVVPEVMEQQSEPVNVYVTTINVYAINQGNSAKSPLKDVTVVVNKAKKDSLGIIYTKGDSLGVWKTDEQGQVVVKHTEKLIAFNVYKADYSDKYDNYLLGGIDNTGKFMYVDLNGDGKFTKEDKVDFALPYYVDYENNTKASTKTVYMTTDIAEPEVPEELPDADSVRVAWKDVLTDYMRYNVEAESKLVQGYANFDYSQVGSLSDSLWSKAYNLVNKGNQFVDVLSNSTEEQYFELKQNILMDLSLVYTQLYGYYGQMVDRGSVIPEDQLIEQMESLSMYINGNRRYALSVMLAKVHLLRQDWQGAAYSCEEVIASGVYSLEPQLDHTMVSSSESKEVIYGDFYADGKYIHPLLYKEVLIMAAYANFKMGTINKALQFVNELLASYGYAPVSIDEVEGTLQEFVAKLYGTGQSYPYARILSMKFGVNGFETPKNWFLPVPESALLSCPNLRQNPGY</sequence>
<dbReference type="PROSITE" id="PS51257">
    <property type="entry name" value="PROKAR_LIPOPROTEIN"/>
    <property type="match status" value="1"/>
</dbReference>
<dbReference type="Gene3D" id="1.25.40.390">
    <property type="match status" value="2"/>
</dbReference>
<dbReference type="SUPFAM" id="SSF48452">
    <property type="entry name" value="TPR-like"/>
    <property type="match status" value="1"/>
</dbReference>
<dbReference type="Gene3D" id="2.30.180.10">
    <property type="entry name" value="FAS1 domain"/>
    <property type="match status" value="1"/>
</dbReference>
<dbReference type="SUPFAM" id="SSF82153">
    <property type="entry name" value="FAS1 domain"/>
    <property type="match status" value="1"/>
</dbReference>
<organism evidence="3 4">
    <name type="scientific">Phocaeicola plebeius</name>
    <dbReference type="NCBI Taxonomy" id="310297"/>
    <lineage>
        <taxon>Bacteria</taxon>
        <taxon>Pseudomonadati</taxon>
        <taxon>Bacteroidota</taxon>
        <taxon>Bacteroidia</taxon>
        <taxon>Bacteroidales</taxon>
        <taxon>Bacteroidaceae</taxon>
        <taxon>Phocaeicola</taxon>
    </lineage>
</organism>
<dbReference type="SMART" id="SM00554">
    <property type="entry name" value="FAS1"/>
    <property type="match status" value="1"/>
</dbReference>
<dbReference type="EMBL" id="QRUY01000023">
    <property type="protein sequence ID" value="RGS06129.1"/>
    <property type="molecule type" value="Genomic_DNA"/>
</dbReference>
<feature type="chain" id="PRO_5019466197" description="FAS1 domain-containing protein" evidence="1">
    <location>
        <begin position="27"/>
        <end position="610"/>
    </location>
</feature>
<proteinExistence type="predicted"/>
<dbReference type="Pfam" id="PF02469">
    <property type="entry name" value="Fasciclin"/>
    <property type="match status" value="1"/>
</dbReference>
<protein>
    <recommendedName>
        <fullName evidence="2">FAS1 domain-containing protein</fullName>
    </recommendedName>
</protein>
<dbReference type="InterPro" id="IPR036378">
    <property type="entry name" value="FAS1_dom_sf"/>
</dbReference>
<dbReference type="InterPro" id="IPR000782">
    <property type="entry name" value="FAS1_domain"/>
</dbReference>
<comment type="caution">
    <text evidence="3">The sequence shown here is derived from an EMBL/GenBank/DDBJ whole genome shotgun (WGS) entry which is preliminary data.</text>
</comment>
<feature type="signal peptide" evidence="1">
    <location>
        <begin position="1"/>
        <end position="26"/>
    </location>
</feature>
<dbReference type="Proteomes" id="UP000285750">
    <property type="component" value="Unassembled WGS sequence"/>
</dbReference>
<evidence type="ECO:0000256" key="1">
    <source>
        <dbReference type="SAM" id="SignalP"/>
    </source>
</evidence>
<reference evidence="3 4" key="1">
    <citation type="submission" date="2018-08" db="EMBL/GenBank/DDBJ databases">
        <title>A genome reference for cultivated species of the human gut microbiota.</title>
        <authorList>
            <person name="Zou Y."/>
            <person name="Xue W."/>
            <person name="Luo G."/>
        </authorList>
    </citation>
    <scope>NUCLEOTIDE SEQUENCE [LARGE SCALE GENOMIC DNA]</scope>
    <source>
        <strain evidence="3 4">AF24-16AC</strain>
    </source>
</reference>
<evidence type="ECO:0000313" key="3">
    <source>
        <dbReference type="EMBL" id="RGS06129.1"/>
    </source>
</evidence>
<dbReference type="PROSITE" id="PS50213">
    <property type="entry name" value="FAS1"/>
    <property type="match status" value="1"/>
</dbReference>
<accession>A0A412H4H0</accession>